<dbReference type="EMBL" id="MFKP01000047">
    <property type="protein sequence ID" value="OGG43214.1"/>
    <property type="molecule type" value="Genomic_DNA"/>
</dbReference>
<dbReference type="SUPFAM" id="SSF51306">
    <property type="entry name" value="LexA/Signal peptidase"/>
    <property type="match status" value="1"/>
</dbReference>
<evidence type="ECO:0000313" key="3">
    <source>
        <dbReference type="Proteomes" id="UP000178249"/>
    </source>
</evidence>
<gene>
    <name evidence="2" type="ORF">A2841_03545</name>
</gene>
<dbReference type="Proteomes" id="UP000178249">
    <property type="component" value="Unassembled WGS sequence"/>
</dbReference>
<dbReference type="InterPro" id="IPR050077">
    <property type="entry name" value="LexA_repressor"/>
</dbReference>
<feature type="domain" description="Peptidase S24/S26A/S26B/S26C" evidence="1">
    <location>
        <begin position="79"/>
        <end position="207"/>
    </location>
</feature>
<dbReference type="AlphaFoldDB" id="A0A1F6C1Z1"/>
<dbReference type="Gene3D" id="2.10.109.10">
    <property type="entry name" value="Umud Fragment, subunit A"/>
    <property type="match status" value="1"/>
</dbReference>
<dbReference type="PANTHER" id="PTHR33516">
    <property type="entry name" value="LEXA REPRESSOR"/>
    <property type="match status" value="1"/>
</dbReference>
<name>A0A1F6C1Z1_9BACT</name>
<evidence type="ECO:0000259" key="1">
    <source>
        <dbReference type="Pfam" id="PF00717"/>
    </source>
</evidence>
<proteinExistence type="predicted"/>
<accession>A0A1F6C1Z1</accession>
<dbReference type="InterPro" id="IPR036286">
    <property type="entry name" value="LexA/Signal_pep-like_sf"/>
</dbReference>
<dbReference type="PANTHER" id="PTHR33516:SF2">
    <property type="entry name" value="LEXA REPRESSOR-RELATED"/>
    <property type="match status" value="1"/>
</dbReference>
<organism evidence="2 3">
    <name type="scientific">Candidatus Kaiserbacteria bacterium RIFCSPHIGHO2_01_FULL_48_10</name>
    <dbReference type="NCBI Taxonomy" id="1798476"/>
    <lineage>
        <taxon>Bacteria</taxon>
        <taxon>Candidatus Kaiseribacteriota</taxon>
    </lineage>
</organism>
<evidence type="ECO:0000313" key="2">
    <source>
        <dbReference type="EMBL" id="OGG43214.1"/>
    </source>
</evidence>
<dbReference type="InterPro" id="IPR039418">
    <property type="entry name" value="LexA-like"/>
</dbReference>
<reference evidence="2 3" key="1">
    <citation type="journal article" date="2016" name="Nat. Commun.">
        <title>Thousands of microbial genomes shed light on interconnected biogeochemical processes in an aquifer system.</title>
        <authorList>
            <person name="Anantharaman K."/>
            <person name="Brown C.T."/>
            <person name="Hug L.A."/>
            <person name="Sharon I."/>
            <person name="Castelle C.J."/>
            <person name="Probst A.J."/>
            <person name="Thomas B.C."/>
            <person name="Singh A."/>
            <person name="Wilkins M.J."/>
            <person name="Karaoz U."/>
            <person name="Brodie E.L."/>
            <person name="Williams K.H."/>
            <person name="Hubbard S.S."/>
            <person name="Banfield J.F."/>
        </authorList>
    </citation>
    <scope>NUCLEOTIDE SEQUENCE [LARGE SCALE GENOMIC DNA]</scope>
</reference>
<protein>
    <recommendedName>
        <fullName evidence="1">Peptidase S24/S26A/S26B/S26C domain-containing protein</fullName>
    </recommendedName>
</protein>
<dbReference type="CDD" id="cd06529">
    <property type="entry name" value="S24_LexA-like"/>
    <property type="match status" value="1"/>
</dbReference>
<sequence length="216" mass="24187">MHDTQARLLTLAKVQDLGKVSLRQIAKFINAEGKPQVVKYHLRELEKRGLIQLNFEKGVIKPVKKGLLDKTRSLFCSLPIVGAANCGPATVFADERIEGYLKVSTKLLPHRKNTLYVLVAEGNSMNLAEVQKGITIEDGDFVVVDSSQRNSKDGDIVVAVIDRMATIKRYREDKKNERIVLEAESTHKYHPIFIHEGDDFAISGKVVDVIKKPILN</sequence>
<dbReference type="InterPro" id="IPR015927">
    <property type="entry name" value="Peptidase_S24_S26A/B/C"/>
</dbReference>
<dbReference type="Pfam" id="PF00717">
    <property type="entry name" value="Peptidase_S24"/>
    <property type="match status" value="1"/>
</dbReference>
<comment type="caution">
    <text evidence="2">The sequence shown here is derived from an EMBL/GenBank/DDBJ whole genome shotgun (WGS) entry which is preliminary data.</text>
</comment>